<keyword evidence="10" id="KW-1185">Reference proteome</keyword>
<evidence type="ECO:0000256" key="2">
    <source>
        <dbReference type="ARBA" id="ARBA00022448"/>
    </source>
</evidence>
<dbReference type="InterPro" id="IPR012910">
    <property type="entry name" value="Plug_dom"/>
</dbReference>
<dbReference type="AlphaFoldDB" id="A0A223V0I0"/>
<dbReference type="SUPFAM" id="SSF56935">
    <property type="entry name" value="Porins"/>
    <property type="match status" value="1"/>
</dbReference>
<evidence type="ECO:0000256" key="5">
    <source>
        <dbReference type="ARBA" id="ARBA00022729"/>
    </source>
</evidence>
<keyword evidence="2 8" id="KW-0813">Transport</keyword>
<keyword evidence="7 8" id="KW-0998">Cell outer membrane</keyword>
<dbReference type="Pfam" id="PF14905">
    <property type="entry name" value="OMP_b-brl_3"/>
    <property type="match status" value="1"/>
</dbReference>
<dbReference type="Gene3D" id="2.60.40.1120">
    <property type="entry name" value="Carboxypeptidase-like, regulatory domain"/>
    <property type="match status" value="1"/>
</dbReference>
<dbReference type="Pfam" id="PF13715">
    <property type="entry name" value="CarbopepD_reg_2"/>
    <property type="match status" value="1"/>
</dbReference>
<dbReference type="KEGG" id="marb:CJ263_00285"/>
<dbReference type="EMBL" id="CP022957">
    <property type="protein sequence ID" value="ASV28792.1"/>
    <property type="molecule type" value="Genomic_DNA"/>
</dbReference>
<protein>
    <submittedName>
        <fullName evidence="9">TonB-dependent receptor</fullName>
    </submittedName>
</protein>
<dbReference type="PROSITE" id="PS52016">
    <property type="entry name" value="TONB_DEPENDENT_REC_3"/>
    <property type="match status" value="1"/>
</dbReference>
<dbReference type="Pfam" id="PF07715">
    <property type="entry name" value="Plug"/>
    <property type="match status" value="1"/>
</dbReference>
<dbReference type="OrthoDB" id="8764943at2"/>
<dbReference type="InterPro" id="IPR039426">
    <property type="entry name" value="TonB-dep_rcpt-like"/>
</dbReference>
<dbReference type="GO" id="GO:0044718">
    <property type="term" value="P:siderophore transmembrane transport"/>
    <property type="evidence" value="ECO:0007669"/>
    <property type="project" value="TreeGrafter"/>
</dbReference>
<dbReference type="InterPro" id="IPR036942">
    <property type="entry name" value="Beta-barrel_TonB_sf"/>
</dbReference>
<dbReference type="RefSeq" id="WP_094995427.1">
    <property type="nucleotide sequence ID" value="NZ_BMJL01000001.1"/>
</dbReference>
<dbReference type="PANTHER" id="PTHR30069:SF29">
    <property type="entry name" value="HEMOGLOBIN AND HEMOGLOBIN-HAPTOGLOBIN-BINDING PROTEIN 1-RELATED"/>
    <property type="match status" value="1"/>
</dbReference>
<reference evidence="9 10" key="1">
    <citation type="submission" date="2017-08" db="EMBL/GenBank/DDBJ databases">
        <title>The complete genome sequence of Maribacter sp. B1, isolated from deep-sea sediment.</title>
        <authorList>
            <person name="Wu Y.-H."/>
            <person name="Cheng H."/>
            <person name="Xu X.-W."/>
        </authorList>
    </citation>
    <scope>NUCLEOTIDE SEQUENCE [LARGE SCALE GENOMIC DNA]</scope>
    <source>
        <strain evidence="9 10">B1</strain>
    </source>
</reference>
<organism evidence="9 10">
    <name type="scientific">Maribacter cobaltidurans</name>
    <dbReference type="NCBI Taxonomy" id="1178778"/>
    <lineage>
        <taxon>Bacteria</taxon>
        <taxon>Pseudomonadati</taxon>
        <taxon>Bacteroidota</taxon>
        <taxon>Flavobacteriia</taxon>
        <taxon>Flavobacteriales</taxon>
        <taxon>Flavobacteriaceae</taxon>
        <taxon>Maribacter</taxon>
    </lineage>
</organism>
<keyword evidence="4 8" id="KW-0812">Transmembrane</keyword>
<evidence type="ECO:0000313" key="9">
    <source>
        <dbReference type="EMBL" id="ASV28792.1"/>
    </source>
</evidence>
<sequence length="840" mass="95075">MRKLFPLLLLLFTLQPILSQRPEGGPGNGSAPVTISGIVLDQETNQPLEYATLVLQSIDNPDKVTGGITDIDGKFSVETAPGKYNARIEYISYKTKQLPNQTFTKSTDLGTIKLALDVAQLNEVDVVGERTTVEVRLDKKIYNIGKDLTISGATVSDALNNVPSVNVDVDGAISLRGNENVRILINGKPSALAGFGSTDALRQLPADAIEKVEVITSPSARYDAEGTAGILNIILKREKTLGFNGSVNVYAGHPTNAGATVNANLRTDKFNFFTTVGYRKRTGPGNAFFDNNYFSRTSTDDGGNTIITEPEFSRIIEDRDYERNNEGYNLNLGAEYFFNETSSVTGTFFKRISDGTDITNIVSERYKSTLDNETFRKEVENEDDKNWQFSLNYQNKFDNEGEELTGAFQYSEGDEDQFTLYDESITIPTNDLISRQNLNETQKQNDILLQVDYVLPIGEDSQFEIGYRGNFEEETNTYSVEDFEITSGVFVPNIDLSNDFTFYQDVNAFYTQYGSKLGKKFSFLTGLRLENTRLTGILNSESDFLQEFAGEIDLNFKKNYLGLFPTANLTYEIAERENITLGYNRRINRPRGWFLNPFPSLTSRTNVNQGNPDLDPAYSNTFDIGYLKRWDKTTLTSSIYYQNETNSFERVQESTGLFTSDGIEIIRSIPFNLATNIRIGAESSLMYNPNRKMRFTGSFNIFQFKSEGSFNGQELGTTNTSWFARFNSKITLPAKIDWQTNFFYMGPRANAQTKSKSMYGLNLAFSKDILKDNGTISLNVRDLFNTFKRRSYTETPFFTSDSEFQWRVRQITVSFMYRINEQKKRGRPQRNDDEDEEEGF</sequence>
<dbReference type="Gene3D" id="2.170.130.10">
    <property type="entry name" value="TonB-dependent receptor, plug domain"/>
    <property type="match status" value="1"/>
</dbReference>
<evidence type="ECO:0000256" key="7">
    <source>
        <dbReference type="ARBA" id="ARBA00023237"/>
    </source>
</evidence>
<dbReference type="InterPro" id="IPR008969">
    <property type="entry name" value="CarboxyPept-like_regulatory"/>
</dbReference>
<dbReference type="InterPro" id="IPR041700">
    <property type="entry name" value="OMP_b-brl_3"/>
</dbReference>
<dbReference type="InterPro" id="IPR037066">
    <property type="entry name" value="Plug_dom_sf"/>
</dbReference>
<dbReference type="GO" id="GO:0009279">
    <property type="term" value="C:cell outer membrane"/>
    <property type="evidence" value="ECO:0007669"/>
    <property type="project" value="UniProtKB-SubCell"/>
</dbReference>
<evidence type="ECO:0000256" key="3">
    <source>
        <dbReference type="ARBA" id="ARBA00022452"/>
    </source>
</evidence>
<comment type="similarity">
    <text evidence="8">Belongs to the TonB-dependent receptor family.</text>
</comment>
<proteinExistence type="inferred from homology"/>
<evidence type="ECO:0000313" key="10">
    <source>
        <dbReference type="Proteomes" id="UP000215244"/>
    </source>
</evidence>
<gene>
    <name evidence="9" type="ORF">CJ263_00285</name>
</gene>
<keyword evidence="5" id="KW-0732">Signal</keyword>
<dbReference type="Gene3D" id="2.40.170.20">
    <property type="entry name" value="TonB-dependent receptor, beta-barrel domain"/>
    <property type="match status" value="1"/>
</dbReference>
<keyword evidence="6 8" id="KW-0472">Membrane</keyword>
<keyword evidence="3 8" id="KW-1134">Transmembrane beta strand</keyword>
<evidence type="ECO:0000256" key="8">
    <source>
        <dbReference type="PROSITE-ProRule" id="PRU01360"/>
    </source>
</evidence>
<accession>A0A223V0I0</accession>
<evidence type="ECO:0000256" key="6">
    <source>
        <dbReference type="ARBA" id="ARBA00023136"/>
    </source>
</evidence>
<evidence type="ECO:0000256" key="1">
    <source>
        <dbReference type="ARBA" id="ARBA00004571"/>
    </source>
</evidence>
<name>A0A223V0I0_9FLAO</name>
<keyword evidence="9" id="KW-0675">Receptor</keyword>
<dbReference type="SUPFAM" id="SSF49464">
    <property type="entry name" value="Carboxypeptidase regulatory domain-like"/>
    <property type="match status" value="1"/>
</dbReference>
<comment type="subcellular location">
    <subcellularLocation>
        <location evidence="1 8">Cell outer membrane</location>
        <topology evidence="1 8">Multi-pass membrane protein</topology>
    </subcellularLocation>
</comment>
<dbReference type="Proteomes" id="UP000215244">
    <property type="component" value="Chromosome"/>
</dbReference>
<dbReference type="PANTHER" id="PTHR30069">
    <property type="entry name" value="TONB-DEPENDENT OUTER MEMBRANE RECEPTOR"/>
    <property type="match status" value="1"/>
</dbReference>
<evidence type="ECO:0000256" key="4">
    <source>
        <dbReference type="ARBA" id="ARBA00022692"/>
    </source>
</evidence>
<dbReference type="GO" id="GO:0015344">
    <property type="term" value="F:siderophore uptake transmembrane transporter activity"/>
    <property type="evidence" value="ECO:0007669"/>
    <property type="project" value="TreeGrafter"/>
</dbReference>